<accession>A0ABN9RVI2</accession>
<comment type="caution">
    <text evidence="2">The sequence shown here is derived from an EMBL/GenBank/DDBJ whole genome shotgun (WGS) entry which is preliminary data.</text>
</comment>
<name>A0ABN9RVI2_9DINO</name>
<dbReference type="Proteomes" id="UP001189429">
    <property type="component" value="Unassembled WGS sequence"/>
</dbReference>
<keyword evidence="3" id="KW-1185">Reference proteome</keyword>
<sequence>MAEWIQQLVLAVHQGRFDILFEPLPQQRADAPRLQYAQDICDKAWVAGSAGRQLRAPSVSEVEHGVAGHPAGTGDFYDEAESPATDPVEKEEFGISLASRKAQKRNLSMMPCE</sequence>
<organism evidence="2 3">
    <name type="scientific">Prorocentrum cordatum</name>
    <dbReference type="NCBI Taxonomy" id="2364126"/>
    <lineage>
        <taxon>Eukaryota</taxon>
        <taxon>Sar</taxon>
        <taxon>Alveolata</taxon>
        <taxon>Dinophyceae</taxon>
        <taxon>Prorocentrales</taxon>
        <taxon>Prorocentraceae</taxon>
        <taxon>Prorocentrum</taxon>
    </lineage>
</organism>
<evidence type="ECO:0000256" key="1">
    <source>
        <dbReference type="SAM" id="MobiDB-lite"/>
    </source>
</evidence>
<protein>
    <submittedName>
        <fullName evidence="2">Uncharacterized protein</fullName>
    </submittedName>
</protein>
<feature type="non-terminal residue" evidence="2">
    <location>
        <position position="113"/>
    </location>
</feature>
<proteinExistence type="predicted"/>
<evidence type="ECO:0000313" key="2">
    <source>
        <dbReference type="EMBL" id="CAK0822465.1"/>
    </source>
</evidence>
<dbReference type="EMBL" id="CAUYUJ010007967">
    <property type="protein sequence ID" value="CAK0822465.1"/>
    <property type="molecule type" value="Genomic_DNA"/>
</dbReference>
<gene>
    <name evidence="2" type="ORF">PCOR1329_LOCUS23497</name>
</gene>
<feature type="region of interest" description="Disordered" evidence="1">
    <location>
        <begin position="57"/>
        <end position="92"/>
    </location>
</feature>
<reference evidence="2" key="1">
    <citation type="submission" date="2023-10" db="EMBL/GenBank/DDBJ databases">
        <authorList>
            <person name="Chen Y."/>
            <person name="Shah S."/>
            <person name="Dougan E. K."/>
            <person name="Thang M."/>
            <person name="Chan C."/>
        </authorList>
    </citation>
    <scope>NUCLEOTIDE SEQUENCE [LARGE SCALE GENOMIC DNA]</scope>
</reference>
<evidence type="ECO:0000313" key="3">
    <source>
        <dbReference type="Proteomes" id="UP001189429"/>
    </source>
</evidence>